<protein>
    <submittedName>
        <fullName evidence="7">FUSC family protein</fullName>
    </submittedName>
</protein>
<evidence type="ECO:0000256" key="2">
    <source>
        <dbReference type="ARBA" id="ARBA00022692"/>
    </source>
</evidence>
<dbReference type="Pfam" id="PF13515">
    <property type="entry name" value="FUSC_2"/>
    <property type="match status" value="1"/>
</dbReference>
<dbReference type="AlphaFoldDB" id="A0A2U1T2T6"/>
<name>A0A2U1T2T6_9MICO</name>
<feature type="transmembrane region" description="Helical" evidence="5">
    <location>
        <begin position="85"/>
        <end position="107"/>
    </location>
</feature>
<comment type="caution">
    <text evidence="7">The sequence shown here is derived from an EMBL/GenBank/DDBJ whole genome shotgun (WGS) entry which is preliminary data.</text>
</comment>
<dbReference type="EMBL" id="QEEX01000001">
    <property type="protein sequence ID" value="PWB98168.1"/>
    <property type="molecule type" value="Genomic_DNA"/>
</dbReference>
<feature type="transmembrane region" description="Helical" evidence="5">
    <location>
        <begin position="33"/>
        <end position="50"/>
    </location>
</feature>
<evidence type="ECO:0000256" key="5">
    <source>
        <dbReference type="SAM" id="Phobius"/>
    </source>
</evidence>
<feature type="transmembrane region" description="Helical" evidence="5">
    <location>
        <begin position="150"/>
        <end position="171"/>
    </location>
</feature>
<evidence type="ECO:0000256" key="4">
    <source>
        <dbReference type="ARBA" id="ARBA00023136"/>
    </source>
</evidence>
<organism evidence="7 8">
    <name type="scientific">Homoserinimonas hongtaonis</name>
    <dbReference type="NCBI Taxonomy" id="2079791"/>
    <lineage>
        <taxon>Bacteria</taxon>
        <taxon>Bacillati</taxon>
        <taxon>Actinomycetota</taxon>
        <taxon>Actinomycetes</taxon>
        <taxon>Micrococcales</taxon>
        <taxon>Microbacteriaceae</taxon>
        <taxon>Homoserinimonas</taxon>
    </lineage>
</organism>
<evidence type="ECO:0000256" key="3">
    <source>
        <dbReference type="ARBA" id="ARBA00022989"/>
    </source>
</evidence>
<accession>A0A2U1T2T6</accession>
<feature type="transmembrane region" description="Helical" evidence="5">
    <location>
        <begin position="127"/>
        <end position="143"/>
    </location>
</feature>
<keyword evidence="8" id="KW-1185">Reference proteome</keyword>
<proteinExistence type="predicted"/>
<keyword evidence="2 5" id="KW-0812">Transmembrane</keyword>
<keyword evidence="3 5" id="KW-1133">Transmembrane helix</keyword>
<evidence type="ECO:0000313" key="7">
    <source>
        <dbReference type="EMBL" id="PWB98168.1"/>
    </source>
</evidence>
<dbReference type="Proteomes" id="UP000244978">
    <property type="component" value="Unassembled WGS sequence"/>
</dbReference>
<keyword evidence="4 5" id="KW-0472">Membrane</keyword>
<evidence type="ECO:0000256" key="1">
    <source>
        <dbReference type="ARBA" id="ARBA00004141"/>
    </source>
</evidence>
<gene>
    <name evidence="7" type="ORF">DF220_10265</name>
</gene>
<dbReference type="RefSeq" id="WP_108997932.1">
    <property type="nucleotide sequence ID" value="NZ_QEEX01000001.1"/>
</dbReference>
<dbReference type="InterPro" id="IPR049453">
    <property type="entry name" value="Memb_transporter_dom"/>
</dbReference>
<evidence type="ECO:0000259" key="6">
    <source>
        <dbReference type="Pfam" id="PF13515"/>
    </source>
</evidence>
<reference evidence="8" key="1">
    <citation type="submission" date="2018-04" db="EMBL/GenBank/DDBJ databases">
        <authorList>
            <person name="Liu S."/>
            <person name="Wang Z."/>
            <person name="Li J."/>
        </authorList>
    </citation>
    <scope>NUCLEOTIDE SEQUENCE [LARGE SCALE GENOMIC DNA]</scope>
    <source>
        <strain evidence="8">S1194</strain>
    </source>
</reference>
<evidence type="ECO:0000313" key="8">
    <source>
        <dbReference type="Proteomes" id="UP000244978"/>
    </source>
</evidence>
<sequence length="370" mass="39690">MSAARRDASARLERKLNRRLDARAALDRVRESLPATVQIVVAATIAYFISHDLLGHSSPAIAVTVTISILGFSRDARPRRVLDSAVGITLGIVLSEIALIVIGVGWWQLAVVLGITLLVSRLVSPSAPFAIAAAVQSMLVLLMPPPEGGVFLRSIDAVVAGAVALTVTALIPRDPRRIADRDARRMVSALLESLDSVAAALREAHEPAASLALERLRRTQKHLDAWNESLDSALAIARISPFLRRHLGALRHQAQVLGGLDLAARHLRVITRRISFLVRDGQQRPVLAELFESIRAGIDTLGQSLRKPELATDARAQFAAIMPLLDPAVTLPGAAFNTSIVVHLLRPLLVDLLVATGMPAAEARALLPPA</sequence>
<feature type="domain" description="Integral membrane bound transporter" evidence="6">
    <location>
        <begin position="45"/>
        <end position="167"/>
    </location>
</feature>
<dbReference type="GO" id="GO:0016020">
    <property type="term" value="C:membrane"/>
    <property type="evidence" value="ECO:0007669"/>
    <property type="project" value="UniProtKB-SubCell"/>
</dbReference>
<comment type="subcellular location">
    <subcellularLocation>
        <location evidence="1">Membrane</location>
        <topology evidence="1">Multi-pass membrane protein</topology>
    </subcellularLocation>
</comment>
<feature type="transmembrane region" description="Helical" evidence="5">
    <location>
        <begin position="56"/>
        <end position="73"/>
    </location>
</feature>